<gene>
    <name evidence="2" type="ORF">3S15_9</name>
</gene>
<organism evidence="2">
    <name type="scientific">uncultured Caudovirales phage</name>
    <dbReference type="NCBI Taxonomy" id="2100421"/>
    <lineage>
        <taxon>Viruses</taxon>
        <taxon>Duplodnaviria</taxon>
        <taxon>Heunggongvirae</taxon>
        <taxon>Uroviricota</taxon>
        <taxon>Caudoviricetes</taxon>
        <taxon>Peduoviridae</taxon>
        <taxon>Maltschvirus</taxon>
        <taxon>Maltschvirus maltsch</taxon>
    </lineage>
</organism>
<keyword evidence="1" id="KW-0472">Membrane</keyword>
<accession>A0A2H4JDT0</accession>
<feature type="transmembrane region" description="Helical" evidence="1">
    <location>
        <begin position="12"/>
        <end position="32"/>
    </location>
</feature>
<evidence type="ECO:0000313" key="2">
    <source>
        <dbReference type="EMBL" id="ASN72223.1"/>
    </source>
</evidence>
<keyword evidence="1" id="KW-0812">Transmembrane</keyword>
<reference evidence="2" key="1">
    <citation type="submission" date="2017-06" db="EMBL/GenBank/DDBJ databases">
        <title>Novel phages from South African skin metaviromes.</title>
        <authorList>
            <person name="van Zyl L.J."/>
            <person name="Abrahams Y."/>
            <person name="Stander E.A."/>
            <person name="Kirby B.M."/>
            <person name="Clavaud C."/>
            <person name="Farcet C."/>
            <person name="Breton L."/>
            <person name="Trindade M.I."/>
        </authorList>
    </citation>
    <scope>NUCLEOTIDE SEQUENCE</scope>
</reference>
<name>A0A2H4JDT0_9CAUD</name>
<protein>
    <submittedName>
        <fullName evidence="2">Uncharacterized protein</fullName>
    </submittedName>
</protein>
<proteinExistence type="predicted"/>
<keyword evidence="1" id="KW-1133">Transmembrane helix</keyword>
<sequence length="51" mass="5488">MSRRSSSSPIEILLGLIGSALAFGAAAGAYIWRVYTVKPEYDDQPNQGSDQ</sequence>
<dbReference type="EMBL" id="MF417945">
    <property type="protein sequence ID" value="ASN72223.1"/>
    <property type="molecule type" value="Genomic_DNA"/>
</dbReference>
<evidence type="ECO:0000256" key="1">
    <source>
        <dbReference type="SAM" id="Phobius"/>
    </source>
</evidence>